<dbReference type="InterPro" id="IPR001623">
    <property type="entry name" value="DnaJ_domain"/>
</dbReference>
<sequence length="351" mass="39883">MAQLTDLYEVLDVAHDASAEQIRKAYRKKALQTHPDRLATDATEEQRRATEEAFRKVSNAYEVLNDPQKRQTYDANGVWPPESPQNEDFNRDQRPRQRARRHHHHHHHSRDGRRHHPFGPSPFSEPFFEPFFDVPPPGHFPGPHSHYRPSFGFTDPFELFNGVFRDMNRFDVDPFFSPTHPLFSSPFSHHAGMFGPSMLSSPFDRDPFFAGPFGSMGGFDGPHHGGFLEGSSRSFFGDHIGGSGAKWVSESHASRTINGVTESVWKRTDSSGNEHITRTYPDGRQVYTINGREQRPPPAAISNQAERTLPPPPPYQAQPSAQPSAGFIPPPPTIQNPVVQDDHKKKWWSKW</sequence>
<dbReference type="OrthoDB" id="442087at2759"/>
<reference evidence="3 4" key="1">
    <citation type="journal article" date="2016" name="Mol. Biol. Evol.">
        <title>Comparative Genomics of Early-Diverging Mushroom-Forming Fungi Provides Insights into the Origins of Lignocellulose Decay Capabilities.</title>
        <authorList>
            <person name="Nagy L.G."/>
            <person name="Riley R."/>
            <person name="Tritt A."/>
            <person name="Adam C."/>
            <person name="Daum C."/>
            <person name="Floudas D."/>
            <person name="Sun H."/>
            <person name="Yadav J.S."/>
            <person name="Pangilinan J."/>
            <person name="Larsson K.H."/>
            <person name="Matsuura K."/>
            <person name="Barry K."/>
            <person name="Labutti K."/>
            <person name="Kuo R."/>
            <person name="Ohm R.A."/>
            <person name="Bhattacharya S.S."/>
            <person name="Shirouzu T."/>
            <person name="Yoshinaga Y."/>
            <person name="Martin F.M."/>
            <person name="Grigoriev I.V."/>
            <person name="Hibbett D.S."/>
        </authorList>
    </citation>
    <scope>NUCLEOTIDE SEQUENCE [LARGE SCALE GENOMIC DNA]</scope>
    <source>
        <strain evidence="3 4">HHB9708</strain>
    </source>
</reference>
<organism evidence="3 4">
    <name type="scientific">Sistotremastrum niveocremeum HHB9708</name>
    <dbReference type="NCBI Taxonomy" id="1314777"/>
    <lineage>
        <taxon>Eukaryota</taxon>
        <taxon>Fungi</taxon>
        <taxon>Dikarya</taxon>
        <taxon>Basidiomycota</taxon>
        <taxon>Agaricomycotina</taxon>
        <taxon>Agaricomycetes</taxon>
        <taxon>Sistotremastrales</taxon>
        <taxon>Sistotremastraceae</taxon>
        <taxon>Sertulicium</taxon>
        <taxon>Sertulicium niveocremeum</taxon>
    </lineage>
</organism>
<dbReference type="InterPro" id="IPR036869">
    <property type="entry name" value="J_dom_sf"/>
</dbReference>
<dbReference type="InterPro" id="IPR018253">
    <property type="entry name" value="DnaJ_domain_CS"/>
</dbReference>
<gene>
    <name evidence="3" type="ORF">SISNIDRAFT_549149</name>
</gene>
<dbReference type="EMBL" id="KV419404">
    <property type="protein sequence ID" value="KZS94602.1"/>
    <property type="molecule type" value="Genomic_DNA"/>
</dbReference>
<dbReference type="PROSITE" id="PS00636">
    <property type="entry name" value="DNAJ_1"/>
    <property type="match status" value="1"/>
</dbReference>
<evidence type="ECO:0000256" key="1">
    <source>
        <dbReference type="SAM" id="MobiDB-lite"/>
    </source>
</evidence>
<dbReference type="Gene3D" id="1.10.287.110">
    <property type="entry name" value="DnaJ domain"/>
    <property type="match status" value="1"/>
</dbReference>
<dbReference type="STRING" id="1314777.A0A164VZ49"/>
<dbReference type="PANTHER" id="PTHR43948:SF10">
    <property type="entry name" value="MRJ, ISOFORM E"/>
    <property type="match status" value="1"/>
</dbReference>
<dbReference type="AlphaFoldDB" id="A0A164VZ49"/>
<feature type="region of interest" description="Disordered" evidence="1">
    <location>
        <begin position="290"/>
        <end position="351"/>
    </location>
</feature>
<dbReference type="SUPFAM" id="SSF46565">
    <property type="entry name" value="Chaperone J-domain"/>
    <property type="match status" value="1"/>
</dbReference>
<proteinExistence type="predicted"/>
<dbReference type="Proteomes" id="UP000076722">
    <property type="component" value="Unassembled WGS sequence"/>
</dbReference>
<dbReference type="SMART" id="SM00271">
    <property type="entry name" value="DnaJ"/>
    <property type="match status" value="1"/>
</dbReference>
<accession>A0A164VZ49</accession>
<feature type="compositionally biased region" description="Basic residues" evidence="1">
    <location>
        <begin position="96"/>
        <end position="117"/>
    </location>
</feature>
<evidence type="ECO:0000313" key="3">
    <source>
        <dbReference type="EMBL" id="KZS94602.1"/>
    </source>
</evidence>
<dbReference type="PRINTS" id="PR00625">
    <property type="entry name" value="JDOMAIN"/>
</dbReference>
<dbReference type="Pfam" id="PF00226">
    <property type="entry name" value="DnaJ"/>
    <property type="match status" value="1"/>
</dbReference>
<evidence type="ECO:0000259" key="2">
    <source>
        <dbReference type="PROSITE" id="PS50076"/>
    </source>
</evidence>
<dbReference type="PROSITE" id="PS50076">
    <property type="entry name" value="DNAJ_2"/>
    <property type="match status" value="1"/>
</dbReference>
<feature type="domain" description="J" evidence="2">
    <location>
        <begin position="6"/>
        <end position="77"/>
    </location>
</feature>
<name>A0A164VZ49_9AGAM</name>
<keyword evidence="4" id="KW-1185">Reference proteome</keyword>
<protein>
    <submittedName>
        <fullName evidence="3">DnaJ-domain-containing protein</fullName>
    </submittedName>
</protein>
<dbReference type="PANTHER" id="PTHR43948">
    <property type="entry name" value="DNAJ HOMOLOG SUBFAMILY B"/>
    <property type="match status" value="1"/>
</dbReference>
<dbReference type="CDD" id="cd06257">
    <property type="entry name" value="DnaJ"/>
    <property type="match status" value="1"/>
</dbReference>
<feature type="compositionally biased region" description="Basic and acidic residues" evidence="1">
    <location>
        <begin position="34"/>
        <end position="55"/>
    </location>
</feature>
<evidence type="ECO:0000313" key="4">
    <source>
        <dbReference type="Proteomes" id="UP000076722"/>
    </source>
</evidence>
<feature type="region of interest" description="Disordered" evidence="1">
    <location>
        <begin position="31"/>
        <end position="120"/>
    </location>
</feature>